<name>A0A9K3L9M7_9STRA</name>
<comment type="caution">
    <text evidence="1">The sequence shown here is derived from an EMBL/GenBank/DDBJ whole genome shotgun (WGS) entry which is preliminary data.</text>
</comment>
<dbReference type="AlphaFoldDB" id="A0A9K3L9M7"/>
<dbReference type="Proteomes" id="UP000693970">
    <property type="component" value="Unassembled WGS sequence"/>
</dbReference>
<reference evidence="1" key="2">
    <citation type="submission" date="2021-04" db="EMBL/GenBank/DDBJ databases">
        <authorList>
            <person name="Podell S."/>
        </authorList>
    </citation>
    <scope>NUCLEOTIDE SEQUENCE</scope>
    <source>
        <strain evidence="1">Hildebrandi</strain>
    </source>
</reference>
<gene>
    <name evidence="1" type="ORF">IV203_001568</name>
</gene>
<accession>A0A9K3L9M7</accession>
<evidence type="ECO:0000313" key="1">
    <source>
        <dbReference type="EMBL" id="KAG7356881.1"/>
    </source>
</evidence>
<sequence>MYPPSPSEKETLLYPYQFAATAELHFSYSTTEKLAAQMFHQISPKSVMVSDEIQGSLFLIPPDVPSMERVKIHARVSVLSDAFAELNIQEACPLQSMSSISHAFYWFIPNSSLHQVSEVALEADADDGLIPEFLYFPIT</sequence>
<reference evidence="1" key="1">
    <citation type="journal article" date="2021" name="Sci. Rep.">
        <title>Diploid genomic architecture of Nitzschia inconspicua, an elite biomass production diatom.</title>
        <authorList>
            <person name="Oliver A."/>
            <person name="Podell S."/>
            <person name="Pinowska A."/>
            <person name="Traller J.C."/>
            <person name="Smith S.R."/>
            <person name="McClure R."/>
            <person name="Beliaev A."/>
            <person name="Bohutskyi P."/>
            <person name="Hill E.A."/>
            <person name="Rabines A."/>
            <person name="Zheng H."/>
            <person name="Allen L.Z."/>
            <person name="Kuo A."/>
            <person name="Grigoriev I.V."/>
            <person name="Allen A.E."/>
            <person name="Hazlebeck D."/>
            <person name="Allen E.E."/>
        </authorList>
    </citation>
    <scope>NUCLEOTIDE SEQUENCE</scope>
    <source>
        <strain evidence="1">Hildebrandi</strain>
    </source>
</reference>
<dbReference type="EMBL" id="JAGRRH010000015">
    <property type="protein sequence ID" value="KAG7356881.1"/>
    <property type="molecule type" value="Genomic_DNA"/>
</dbReference>
<organism evidence="1 2">
    <name type="scientific">Nitzschia inconspicua</name>
    <dbReference type="NCBI Taxonomy" id="303405"/>
    <lineage>
        <taxon>Eukaryota</taxon>
        <taxon>Sar</taxon>
        <taxon>Stramenopiles</taxon>
        <taxon>Ochrophyta</taxon>
        <taxon>Bacillariophyta</taxon>
        <taxon>Bacillariophyceae</taxon>
        <taxon>Bacillariophycidae</taxon>
        <taxon>Bacillariales</taxon>
        <taxon>Bacillariaceae</taxon>
        <taxon>Nitzschia</taxon>
    </lineage>
</organism>
<proteinExistence type="predicted"/>
<protein>
    <submittedName>
        <fullName evidence="1">Uncharacterized protein</fullName>
    </submittedName>
</protein>
<keyword evidence="2" id="KW-1185">Reference proteome</keyword>
<evidence type="ECO:0000313" key="2">
    <source>
        <dbReference type="Proteomes" id="UP000693970"/>
    </source>
</evidence>